<comment type="caution">
    <text evidence="1">The sequence shown here is derived from an EMBL/GenBank/DDBJ whole genome shotgun (WGS) entry which is preliminary data.</text>
</comment>
<reference evidence="1 2" key="1">
    <citation type="submission" date="2017-03" db="EMBL/GenBank/DDBJ databases">
        <title>Genome analysis of strain PAMC 26577.</title>
        <authorList>
            <person name="Oh H.-M."/>
            <person name="Yang J.-A."/>
        </authorList>
    </citation>
    <scope>NUCLEOTIDE SEQUENCE [LARGE SCALE GENOMIC DNA]</scope>
    <source>
        <strain evidence="1 2">PAMC 26577</strain>
    </source>
</reference>
<accession>A0A242N766</accession>
<evidence type="ECO:0000313" key="1">
    <source>
        <dbReference type="EMBL" id="OTP79432.1"/>
    </source>
</evidence>
<evidence type="ECO:0000313" key="2">
    <source>
        <dbReference type="Proteomes" id="UP000195221"/>
    </source>
</evidence>
<protein>
    <submittedName>
        <fullName evidence="1">Uncharacterized protein</fullName>
    </submittedName>
</protein>
<gene>
    <name evidence="1" type="ORF">PAMC26577_00795</name>
</gene>
<name>A0A242N766_CABSO</name>
<dbReference type="Proteomes" id="UP000195221">
    <property type="component" value="Unassembled WGS sequence"/>
</dbReference>
<dbReference type="AlphaFoldDB" id="A0A242N766"/>
<dbReference type="EMBL" id="NBTZ01000009">
    <property type="protein sequence ID" value="OTP79432.1"/>
    <property type="molecule type" value="Genomic_DNA"/>
</dbReference>
<sequence>MSQFDMFADELEQLTAAEALPDIPVHDEPAVEKVEYAPVEPYEPRPETPAALAAWTQRTQRVNLVYLIGAVHRAPACSDFFFGMARDTLFKLDGLGGTW</sequence>
<proteinExistence type="predicted"/>
<organism evidence="1 2">
    <name type="scientific">Caballeronia sordidicola</name>
    <name type="common">Burkholderia sordidicola</name>
    <dbReference type="NCBI Taxonomy" id="196367"/>
    <lineage>
        <taxon>Bacteria</taxon>
        <taxon>Pseudomonadati</taxon>
        <taxon>Pseudomonadota</taxon>
        <taxon>Betaproteobacteria</taxon>
        <taxon>Burkholderiales</taxon>
        <taxon>Burkholderiaceae</taxon>
        <taxon>Caballeronia</taxon>
    </lineage>
</organism>